<feature type="transmembrane region" description="Helical" evidence="1">
    <location>
        <begin position="50"/>
        <end position="74"/>
    </location>
</feature>
<dbReference type="Pfam" id="PF07119">
    <property type="entry name" value="DUF1375"/>
    <property type="match status" value="1"/>
</dbReference>
<gene>
    <name evidence="2" type="ORF">DES31_0724</name>
</gene>
<reference evidence="2 3" key="1">
    <citation type="submission" date="2018-10" db="EMBL/GenBank/DDBJ databases">
        <title>Genomic Encyclopedia of Type Strains, Phase IV (KMG-IV): sequencing the most valuable type-strain genomes for metagenomic binning, comparative biology and taxonomic classification.</title>
        <authorList>
            <person name="Goeker M."/>
        </authorList>
    </citation>
    <scope>NUCLEOTIDE SEQUENCE [LARGE SCALE GENOMIC DNA]</scope>
    <source>
        <strain evidence="2 3">DSM 23800</strain>
    </source>
</reference>
<dbReference type="AlphaFoldDB" id="A0A420XJ47"/>
<keyword evidence="1" id="KW-1133">Transmembrane helix</keyword>
<evidence type="ECO:0000256" key="1">
    <source>
        <dbReference type="SAM" id="Phobius"/>
    </source>
</evidence>
<dbReference type="OrthoDB" id="5690831at2"/>
<organism evidence="2 3">
    <name type="scientific">Otariodibacter oris</name>
    <dbReference type="NCBI Taxonomy" id="1032623"/>
    <lineage>
        <taxon>Bacteria</taxon>
        <taxon>Pseudomonadati</taxon>
        <taxon>Pseudomonadota</taxon>
        <taxon>Gammaproteobacteria</taxon>
        <taxon>Pasteurellales</taxon>
        <taxon>Pasteurellaceae</taxon>
        <taxon>Otariodibacter</taxon>
    </lineage>
</organism>
<keyword evidence="1" id="KW-0812">Transmembrane</keyword>
<name>A0A420XJ47_9PAST</name>
<accession>A0A420XJ47</accession>
<evidence type="ECO:0000313" key="3">
    <source>
        <dbReference type="Proteomes" id="UP000280099"/>
    </source>
</evidence>
<comment type="caution">
    <text evidence="2">The sequence shown here is derived from an EMBL/GenBank/DDBJ whole genome shotgun (WGS) entry which is preliminary data.</text>
</comment>
<dbReference type="Proteomes" id="UP000280099">
    <property type="component" value="Unassembled WGS sequence"/>
</dbReference>
<protein>
    <submittedName>
        <fullName evidence="2">Uncharacterized protein YceK</fullName>
    </submittedName>
</protein>
<proteinExistence type="predicted"/>
<evidence type="ECO:0000313" key="2">
    <source>
        <dbReference type="EMBL" id="RKR77394.1"/>
    </source>
</evidence>
<dbReference type="PROSITE" id="PS51257">
    <property type="entry name" value="PROKAR_LIPOPROTEIN"/>
    <property type="match status" value="1"/>
</dbReference>
<dbReference type="InterPro" id="IPR010780">
    <property type="entry name" value="DUF1375"/>
</dbReference>
<keyword evidence="1" id="KW-0472">Membrane</keyword>
<dbReference type="RefSeq" id="WP_121122069.1">
    <property type="nucleotide sequence ID" value="NZ_CP016604.1"/>
</dbReference>
<dbReference type="EMBL" id="RBJC01000004">
    <property type="protein sequence ID" value="RKR77394.1"/>
    <property type="molecule type" value="Genomic_DNA"/>
</dbReference>
<sequence>MKINAYRLMVVILGVLSLSGCGTILSFTANDYTPYAGVSRDFSFIQEGGIVSVVAVVDLPLSLVLDTLFLPVTLSQK</sequence>
<keyword evidence="3" id="KW-1185">Reference proteome</keyword>